<sequence length="180" mass="19045">MPGMPAVPARVHVRRIGAEDEALARAVRGLRLGAGQCRYVGDLAFNLGDSLRDPHSEAMAVLAGDAVAGFYRLDFSPRGIAGRDFPEPSVGLRSFAIDRAWQGRGCGAAALSACCADLRARHPRRRLLALTVNCENAPALALYRKAGFVVVGEPYLGGGAGPQHVMLYRLQPQAPTAGTP</sequence>
<dbReference type="AlphaFoldDB" id="A0A3N4VLG6"/>
<comment type="caution">
    <text evidence="2">The sequence shown here is derived from an EMBL/GenBank/DDBJ whole genome shotgun (WGS) entry which is preliminary data.</text>
</comment>
<keyword evidence="3" id="KW-1185">Reference proteome</keyword>
<dbReference type="GO" id="GO:0005840">
    <property type="term" value="C:ribosome"/>
    <property type="evidence" value="ECO:0007669"/>
    <property type="project" value="UniProtKB-KW"/>
</dbReference>
<dbReference type="Proteomes" id="UP000269708">
    <property type="component" value="Unassembled WGS sequence"/>
</dbReference>
<dbReference type="GO" id="GO:0016747">
    <property type="term" value="F:acyltransferase activity, transferring groups other than amino-acyl groups"/>
    <property type="evidence" value="ECO:0007669"/>
    <property type="project" value="InterPro"/>
</dbReference>
<evidence type="ECO:0000259" key="1">
    <source>
        <dbReference type="PROSITE" id="PS51186"/>
    </source>
</evidence>
<keyword evidence="2" id="KW-0687">Ribonucleoprotein</keyword>
<evidence type="ECO:0000313" key="3">
    <source>
        <dbReference type="Proteomes" id="UP000269708"/>
    </source>
</evidence>
<dbReference type="InterPro" id="IPR016181">
    <property type="entry name" value="Acyl_CoA_acyltransferase"/>
</dbReference>
<reference evidence="2 3" key="1">
    <citation type="submission" date="2018-11" db="EMBL/GenBank/DDBJ databases">
        <title>Genomic Encyclopedia of Type Strains, Phase IV (KMG-IV): sequencing the most valuable type-strain genomes for metagenomic binning, comparative biology and taxonomic classification.</title>
        <authorList>
            <person name="Goeker M."/>
        </authorList>
    </citation>
    <scope>NUCLEOTIDE SEQUENCE [LARGE SCALE GENOMIC DNA]</scope>
    <source>
        <strain evidence="2 3">DSM 25623</strain>
    </source>
</reference>
<protein>
    <submittedName>
        <fullName evidence="2">Ribosomal protein S18 acetylase RimI-like enzyme</fullName>
    </submittedName>
</protein>
<accession>A0A3N4VLG6</accession>
<gene>
    <name evidence="2" type="ORF">EDC50_3132</name>
</gene>
<dbReference type="InterPro" id="IPR000182">
    <property type="entry name" value="GNAT_dom"/>
</dbReference>
<name>A0A3N4VLG6_9GAMM</name>
<evidence type="ECO:0000313" key="2">
    <source>
        <dbReference type="EMBL" id="RPE74720.1"/>
    </source>
</evidence>
<dbReference type="Gene3D" id="3.40.630.30">
    <property type="match status" value="1"/>
</dbReference>
<dbReference type="PROSITE" id="PS51186">
    <property type="entry name" value="GNAT"/>
    <property type="match status" value="1"/>
</dbReference>
<keyword evidence="2" id="KW-0689">Ribosomal protein</keyword>
<proteinExistence type="predicted"/>
<dbReference type="SUPFAM" id="SSF55729">
    <property type="entry name" value="Acyl-CoA N-acyltransferases (Nat)"/>
    <property type="match status" value="1"/>
</dbReference>
<dbReference type="Pfam" id="PF00583">
    <property type="entry name" value="Acetyltransf_1"/>
    <property type="match status" value="1"/>
</dbReference>
<dbReference type="EMBL" id="RKQN01000007">
    <property type="protein sequence ID" value="RPE74720.1"/>
    <property type="molecule type" value="Genomic_DNA"/>
</dbReference>
<feature type="domain" description="N-acetyltransferase" evidence="1">
    <location>
        <begin position="11"/>
        <end position="172"/>
    </location>
</feature>
<organism evidence="2 3">
    <name type="scientific">Vulcaniibacterium tengchongense</name>
    <dbReference type="NCBI Taxonomy" id="1273429"/>
    <lineage>
        <taxon>Bacteria</taxon>
        <taxon>Pseudomonadati</taxon>
        <taxon>Pseudomonadota</taxon>
        <taxon>Gammaproteobacteria</taxon>
        <taxon>Lysobacterales</taxon>
        <taxon>Lysobacteraceae</taxon>
        <taxon>Vulcaniibacterium</taxon>
    </lineage>
</organism>